<dbReference type="Pfam" id="PF07319">
    <property type="entry name" value="DnaI_N"/>
    <property type="match status" value="1"/>
</dbReference>
<dbReference type="InterPro" id="IPR027417">
    <property type="entry name" value="P-loop_NTPase"/>
</dbReference>
<evidence type="ECO:0000259" key="2">
    <source>
        <dbReference type="Pfam" id="PF07319"/>
    </source>
</evidence>
<name>A0AAF0BFW1_9ENTE</name>
<dbReference type="PANTHER" id="PTHR30050">
    <property type="entry name" value="CHROMOSOMAL REPLICATION INITIATOR PROTEIN DNAA"/>
    <property type="match status" value="1"/>
</dbReference>
<dbReference type="Gene3D" id="3.40.50.300">
    <property type="entry name" value="P-loop containing nucleotide triphosphate hydrolases"/>
    <property type="match status" value="1"/>
</dbReference>
<dbReference type="PANTHER" id="PTHR30050:SF8">
    <property type="entry name" value="PRIMOSOMAL PROTEIN DNAI"/>
    <property type="match status" value="1"/>
</dbReference>
<evidence type="ECO:0000313" key="3">
    <source>
        <dbReference type="EMBL" id="WCG22384.1"/>
    </source>
</evidence>
<dbReference type="RefSeq" id="WP_126761441.1">
    <property type="nucleotide sequence ID" value="NZ_BKBT01000001.1"/>
</dbReference>
<dbReference type="EMBL" id="CP116507">
    <property type="protein sequence ID" value="WCG22384.1"/>
    <property type="molecule type" value="Genomic_DNA"/>
</dbReference>
<evidence type="ECO:0000313" key="4">
    <source>
        <dbReference type="Proteomes" id="UP001179600"/>
    </source>
</evidence>
<dbReference type="Pfam" id="PF01695">
    <property type="entry name" value="IstB_IS21"/>
    <property type="match status" value="1"/>
</dbReference>
<dbReference type="SUPFAM" id="SSF52540">
    <property type="entry name" value="P-loop containing nucleoside triphosphate hydrolases"/>
    <property type="match status" value="1"/>
</dbReference>
<evidence type="ECO:0000259" key="1">
    <source>
        <dbReference type="Pfam" id="PF01695"/>
    </source>
</evidence>
<feature type="domain" description="IstB-like ATP-binding" evidence="1">
    <location>
        <begin position="103"/>
        <end position="267"/>
    </location>
</feature>
<dbReference type="GeneID" id="72384219"/>
<feature type="domain" description="Primosomal DnaI N-terminal" evidence="2">
    <location>
        <begin position="1"/>
        <end position="94"/>
    </location>
</feature>
<dbReference type="Proteomes" id="UP001179600">
    <property type="component" value="Chromosome"/>
</dbReference>
<dbReference type="GO" id="GO:0006260">
    <property type="term" value="P:DNA replication"/>
    <property type="evidence" value="ECO:0007669"/>
    <property type="project" value="TreeGrafter"/>
</dbReference>
<sequence length="309" mass="35538">MENVGNAMGEVMRRQQWNDRFQAIKQEILQHPEVAQFLNEHQEQLTDEMIDRSISNLNEFIQEQAKFRVSDPTQIAPGYEPKLVLQSYGIDVTYVPTEALIEAQEAEKVKKRVTTIDMPRDIRHASFDQFEVTNERMLALDESLKFIESYTQAGKQFVPGLYFQGSFGVGKTYLLGAIANELAERGYQTTLVHFPTFAVEMKNAIGTNTTGEKLDAVKKTPVLMIDDIGADSMSSWIRDDVLGVILQYRMQEQLPTFFSSNFSMEQLENEHLRITQRGEDEPLKAKRIMERVRFLSKEIKMVGKNRRLS</sequence>
<dbReference type="CDD" id="cd00009">
    <property type="entry name" value="AAA"/>
    <property type="match status" value="1"/>
</dbReference>
<dbReference type="GO" id="GO:0005524">
    <property type="term" value="F:ATP binding"/>
    <property type="evidence" value="ECO:0007669"/>
    <property type="project" value="InterPro"/>
</dbReference>
<organism evidence="3 4">
    <name type="scientific">Vagococcus lutrae</name>
    <dbReference type="NCBI Taxonomy" id="81947"/>
    <lineage>
        <taxon>Bacteria</taxon>
        <taxon>Bacillati</taxon>
        <taxon>Bacillota</taxon>
        <taxon>Bacilli</taxon>
        <taxon>Lactobacillales</taxon>
        <taxon>Enterococcaceae</taxon>
        <taxon>Vagococcus</taxon>
    </lineage>
</organism>
<proteinExistence type="predicted"/>
<reference evidence="3" key="1">
    <citation type="submission" date="2023-01" db="EMBL/GenBank/DDBJ databases">
        <title>Oxazolidinone resistance genes in florfenicol resistant enterococci from beef cattle and veal calves at slaughter.</title>
        <authorList>
            <person name="Biggel M."/>
        </authorList>
    </citation>
    <scope>NUCLEOTIDE SEQUENCE</scope>
    <source>
        <strain evidence="3">K204-1</strain>
    </source>
</reference>
<accession>A0AAF0BFW1</accession>
<dbReference type="NCBIfam" id="NF006505">
    <property type="entry name" value="PRK08939.1"/>
    <property type="match status" value="1"/>
</dbReference>
<dbReference type="InterPro" id="IPR009928">
    <property type="entry name" value="DnaI_N"/>
</dbReference>
<dbReference type="InterPro" id="IPR002611">
    <property type="entry name" value="IstB_ATP-bd"/>
</dbReference>
<dbReference type="AlphaFoldDB" id="A0AAF0BFW1"/>
<protein>
    <submittedName>
        <fullName evidence="3">Primosomal protein DnaI</fullName>
    </submittedName>
</protein>
<gene>
    <name evidence="3" type="primary">dnaI</name>
    <name evidence="3" type="ORF">PML95_08280</name>
</gene>